<feature type="non-terminal residue" evidence="6">
    <location>
        <position position="409"/>
    </location>
</feature>
<reference evidence="6" key="1">
    <citation type="submission" date="2023-10" db="EMBL/GenBank/DDBJ databases">
        <title>Genome assembly of Pristionchus species.</title>
        <authorList>
            <person name="Yoshida K."/>
            <person name="Sommer R.J."/>
        </authorList>
    </citation>
    <scope>NUCLEOTIDE SEQUENCE</scope>
    <source>
        <strain evidence="6">RS0144</strain>
    </source>
</reference>
<dbReference type="AlphaFoldDB" id="A0AAV5SE11"/>
<feature type="domain" description="C-type lectin" evidence="5">
    <location>
        <begin position="181"/>
        <end position="297"/>
    </location>
</feature>
<dbReference type="SUPFAM" id="SSF49854">
    <property type="entry name" value="Spermadhesin, CUB domain"/>
    <property type="match status" value="1"/>
</dbReference>
<dbReference type="Proteomes" id="UP001432027">
    <property type="component" value="Unassembled WGS sequence"/>
</dbReference>
<dbReference type="PROSITE" id="PS00615">
    <property type="entry name" value="C_TYPE_LECTIN_1"/>
    <property type="match status" value="1"/>
</dbReference>
<dbReference type="InterPro" id="IPR001304">
    <property type="entry name" value="C-type_lectin-like"/>
</dbReference>
<dbReference type="InterPro" id="IPR016186">
    <property type="entry name" value="C-type_lectin-like/link_sf"/>
</dbReference>
<dbReference type="Gene3D" id="2.60.120.290">
    <property type="entry name" value="Spermadhesin, CUB domain"/>
    <property type="match status" value="1"/>
</dbReference>
<keyword evidence="1" id="KW-1015">Disulfide bond</keyword>
<dbReference type="InterPro" id="IPR018378">
    <property type="entry name" value="C-type_lectin_CS"/>
</dbReference>
<dbReference type="PANTHER" id="PTHR22991:SF40">
    <property type="entry name" value="PROTEIN CBG13490"/>
    <property type="match status" value="1"/>
</dbReference>
<dbReference type="EMBL" id="BTSX01000001">
    <property type="protein sequence ID" value="GMS81612.1"/>
    <property type="molecule type" value="Genomic_DNA"/>
</dbReference>
<dbReference type="SMART" id="SM00042">
    <property type="entry name" value="CUB"/>
    <property type="match status" value="1"/>
</dbReference>
<gene>
    <name evidence="6" type="ORF">PENTCL1PPCAC_3787</name>
</gene>
<dbReference type="SMART" id="SM00034">
    <property type="entry name" value="CLECT"/>
    <property type="match status" value="2"/>
</dbReference>
<dbReference type="InterPro" id="IPR000859">
    <property type="entry name" value="CUB_dom"/>
</dbReference>
<proteinExistence type="predicted"/>
<evidence type="ECO:0000259" key="5">
    <source>
        <dbReference type="PROSITE" id="PS50041"/>
    </source>
</evidence>
<dbReference type="PANTHER" id="PTHR22991">
    <property type="entry name" value="PROTEIN CBG13490"/>
    <property type="match status" value="1"/>
</dbReference>
<evidence type="ECO:0000259" key="4">
    <source>
        <dbReference type="PROSITE" id="PS01180"/>
    </source>
</evidence>
<dbReference type="SUPFAM" id="SSF56436">
    <property type="entry name" value="C-type lectin-like"/>
    <property type="match status" value="2"/>
</dbReference>
<evidence type="ECO:0000256" key="2">
    <source>
        <dbReference type="PROSITE-ProRule" id="PRU00059"/>
    </source>
</evidence>
<evidence type="ECO:0008006" key="8">
    <source>
        <dbReference type="Google" id="ProtNLM"/>
    </source>
</evidence>
<feature type="signal peptide" evidence="3">
    <location>
        <begin position="1"/>
        <end position="16"/>
    </location>
</feature>
<dbReference type="InterPro" id="IPR035914">
    <property type="entry name" value="Sperma_CUB_dom_sf"/>
</dbReference>
<accession>A0AAV5SE11</accession>
<keyword evidence="7" id="KW-1185">Reference proteome</keyword>
<dbReference type="InterPro" id="IPR016187">
    <property type="entry name" value="CTDL_fold"/>
</dbReference>
<comment type="caution">
    <text evidence="6">The sequence shown here is derived from an EMBL/GenBank/DDBJ whole genome shotgun (WGS) entry which is preliminary data.</text>
</comment>
<organism evidence="6 7">
    <name type="scientific">Pristionchus entomophagus</name>
    <dbReference type="NCBI Taxonomy" id="358040"/>
    <lineage>
        <taxon>Eukaryota</taxon>
        <taxon>Metazoa</taxon>
        <taxon>Ecdysozoa</taxon>
        <taxon>Nematoda</taxon>
        <taxon>Chromadorea</taxon>
        <taxon>Rhabditida</taxon>
        <taxon>Rhabditina</taxon>
        <taxon>Diplogasteromorpha</taxon>
        <taxon>Diplogasteroidea</taxon>
        <taxon>Neodiplogasteridae</taxon>
        <taxon>Pristionchus</taxon>
    </lineage>
</organism>
<dbReference type="CDD" id="cd00037">
    <property type="entry name" value="CLECT"/>
    <property type="match status" value="2"/>
</dbReference>
<dbReference type="InterPro" id="IPR050976">
    <property type="entry name" value="Snaclec"/>
</dbReference>
<evidence type="ECO:0000256" key="3">
    <source>
        <dbReference type="SAM" id="SignalP"/>
    </source>
</evidence>
<comment type="caution">
    <text evidence="2">Lacks conserved residue(s) required for the propagation of feature annotation.</text>
</comment>
<evidence type="ECO:0000313" key="6">
    <source>
        <dbReference type="EMBL" id="GMS81612.1"/>
    </source>
</evidence>
<feature type="chain" id="PRO_5043596322" description="C-type lectin" evidence="3">
    <location>
        <begin position="17"/>
        <end position="409"/>
    </location>
</feature>
<name>A0AAV5SE11_9BILA</name>
<evidence type="ECO:0000313" key="7">
    <source>
        <dbReference type="Proteomes" id="UP001432027"/>
    </source>
</evidence>
<keyword evidence="3" id="KW-0732">Signal</keyword>
<dbReference type="Gene3D" id="3.10.100.10">
    <property type="entry name" value="Mannose-Binding Protein A, subunit A"/>
    <property type="match status" value="2"/>
</dbReference>
<dbReference type="Pfam" id="PF00059">
    <property type="entry name" value="Lectin_C"/>
    <property type="match status" value="1"/>
</dbReference>
<sequence>MLRLALISALCYGATALCPAGFDLVRNGECYRQVTDAFNMYSPNGPVTAVEECEPYNAEPVIIKTKEDNDYWMSVAEANHQMGSNKGFILLGLKCSKSNDHWKWSDGTNIDFRPDDYDPDLLNACDTQNPNRCMWTINPVTNNWQSWCNLYHTVDMYCIIPPSVNPVETDRDCASFSHDDDDDVCYQVGMTPTNWTEANTVCHSFGANVASVHNDQENNFVRRLAVSKGLINGMMLGATTNGKKSFKWADGTKFDYDNFAKGFPLDGFGECLAMDTNNAGGQWMNVECSTELPFACVRQTDAKVPVCDGGLKQEEDIIYSPGFPTSSSEPCDFLLKVEPGLLVEVEILFLEANQCCDHLVLFEGTLGGNQIAILSGDRQNGLTFRTSSQNVMRASWQPNGGVNVKGMMV</sequence>
<dbReference type="PROSITE" id="PS50041">
    <property type="entry name" value="C_TYPE_LECTIN_2"/>
    <property type="match status" value="1"/>
</dbReference>
<protein>
    <recommendedName>
        <fullName evidence="8">C-type lectin</fullName>
    </recommendedName>
</protein>
<dbReference type="PROSITE" id="PS01180">
    <property type="entry name" value="CUB"/>
    <property type="match status" value="1"/>
</dbReference>
<feature type="domain" description="CUB" evidence="4">
    <location>
        <begin position="307"/>
        <end position="409"/>
    </location>
</feature>
<evidence type="ECO:0000256" key="1">
    <source>
        <dbReference type="ARBA" id="ARBA00023157"/>
    </source>
</evidence>